<evidence type="ECO:0000313" key="1">
    <source>
        <dbReference type="EMBL" id="KAF9527654.1"/>
    </source>
</evidence>
<gene>
    <name evidence="1" type="ORF">CPB83DRAFT_855789</name>
</gene>
<sequence>MTKSLAAPQQNPQIRSLFDQPALQSFEGESFLTSGAGFDLMKEANDGGAPTFGSSTAYNRESNLKSASSVHFPRDSLDSSEFSDLRFLRLFLTIHSIFYDFYDTSFSSFSASDFKKAGYPRWVWLRFHEIQDDSKDYKEFWKSTISSLASQEDIEFVKPIFQFNRHDVRSFVDHSLALETTATSCYVGAIPHINDRGYLTAVASIISETSKHSAWINAAVKAGSPWNGPFETAITPSQCLSTISNAVSNAPSIFTDLFLSSLPPDTKIHPHLQLSNSLVPGQEAQITFNDTAIKSDPNAHLYGVFLHGTDTIFARITKNETTTLDSADTQTNYFIPIPLSLHGSSFFYVSRIGDDNLTRLTMNPDQDVIAGPTLVIFEYGSG</sequence>
<dbReference type="AlphaFoldDB" id="A0A9P6EEP5"/>
<feature type="non-terminal residue" evidence="1">
    <location>
        <position position="1"/>
    </location>
</feature>
<dbReference type="Proteomes" id="UP000807306">
    <property type="component" value="Unassembled WGS sequence"/>
</dbReference>
<dbReference type="Pfam" id="PF13668">
    <property type="entry name" value="Ferritin_2"/>
    <property type="match status" value="1"/>
</dbReference>
<organism evidence="1 2">
    <name type="scientific">Crepidotus variabilis</name>
    <dbReference type="NCBI Taxonomy" id="179855"/>
    <lineage>
        <taxon>Eukaryota</taxon>
        <taxon>Fungi</taxon>
        <taxon>Dikarya</taxon>
        <taxon>Basidiomycota</taxon>
        <taxon>Agaricomycotina</taxon>
        <taxon>Agaricomycetes</taxon>
        <taxon>Agaricomycetidae</taxon>
        <taxon>Agaricales</taxon>
        <taxon>Agaricineae</taxon>
        <taxon>Crepidotaceae</taxon>
        <taxon>Crepidotus</taxon>
    </lineage>
</organism>
<dbReference type="EMBL" id="MU157859">
    <property type="protein sequence ID" value="KAF9527654.1"/>
    <property type="molecule type" value="Genomic_DNA"/>
</dbReference>
<protein>
    <submittedName>
        <fullName evidence="1">Ferritin-like domain-containing protein</fullName>
    </submittedName>
</protein>
<proteinExistence type="predicted"/>
<evidence type="ECO:0000313" key="2">
    <source>
        <dbReference type="Proteomes" id="UP000807306"/>
    </source>
</evidence>
<reference evidence="1" key="1">
    <citation type="submission" date="2020-11" db="EMBL/GenBank/DDBJ databases">
        <authorList>
            <consortium name="DOE Joint Genome Institute"/>
            <person name="Ahrendt S."/>
            <person name="Riley R."/>
            <person name="Andreopoulos W."/>
            <person name="Labutti K."/>
            <person name="Pangilinan J."/>
            <person name="Ruiz-Duenas F.J."/>
            <person name="Barrasa J.M."/>
            <person name="Sanchez-Garcia M."/>
            <person name="Camarero S."/>
            <person name="Miyauchi S."/>
            <person name="Serrano A."/>
            <person name="Linde D."/>
            <person name="Babiker R."/>
            <person name="Drula E."/>
            <person name="Ayuso-Fernandez I."/>
            <person name="Pacheco R."/>
            <person name="Padilla G."/>
            <person name="Ferreira P."/>
            <person name="Barriuso J."/>
            <person name="Kellner H."/>
            <person name="Castanera R."/>
            <person name="Alfaro M."/>
            <person name="Ramirez L."/>
            <person name="Pisabarro A.G."/>
            <person name="Kuo A."/>
            <person name="Tritt A."/>
            <person name="Lipzen A."/>
            <person name="He G."/>
            <person name="Yan M."/>
            <person name="Ng V."/>
            <person name="Cullen D."/>
            <person name="Martin F."/>
            <person name="Rosso M.-N."/>
            <person name="Henrissat B."/>
            <person name="Hibbett D."/>
            <person name="Martinez A.T."/>
            <person name="Grigoriev I.V."/>
        </authorList>
    </citation>
    <scope>NUCLEOTIDE SEQUENCE</scope>
    <source>
        <strain evidence="1">CBS 506.95</strain>
    </source>
</reference>
<keyword evidence="2" id="KW-1185">Reference proteome</keyword>
<dbReference type="OrthoDB" id="1001765at2759"/>
<accession>A0A9P6EEP5</accession>
<name>A0A9P6EEP5_9AGAR</name>
<comment type="caution">
    <text evidence="1">The sequence shown here is derived from an EMBL/GenBank/DDBJ whole genome shotgun (WGS) entry which is preliminary data.</text>
</comment>